<accession>A0A0K2V4P3</accession>
<organism evidence="1">
    <name type="scientific">Lepeophtheirus salmonis</name>
    <name type="common">Salmon louse</name>
    <name type="synonym">Caligus salmonis</name>
    <dbReference type="NCBI Taxonomy" id="72036"/>
    <lineage>
        <taxon>Eukaryota</taxon>
        <taxon>Metazoa</taxon>
        <taxon>Ecdysozoa</taxon>
        <taxon>Arthropoda</taxon>
        <taxon>Crustacea</taxon>
        <taxon>Multicrustacea</taxon>
        <taxon>Hexanauplia</taxon>
        <taxon>Copepoda</taxon>
        <taxon>Siphonostomatoida</taxon>
        <taxon>Caligidae</taxon>
        <taxon>Lepeophtheirus</taxon>
    </lineage>
</organism>
<sequence>LSAYDLVTLLLPAKEEDSTVDHTQDSILSQQWKYIENHHSSKFDKEDLFYSQSKHSILEFHKTLSSSNLGLLQQIVWRCDTLRVESSSKGLRIERELAICLNYR</sequence>
<dbReference type="AlphaFoldDB" id="A0A0K2V4P3"/>
<name>A0A0K2V4P3_LEPSM</name>
<evidence type="ECO:0000313" key="1">
    <source>
        <dbReference type="EMBL" id="CDW45107.1"/>
    </source>
</evidence>
<dbReference type="EMBL" id="HACA01027746">
    <property type="protein sequence ID" value="CDW45107.1"/>
    <property type="molecule type" value="Transcribed_RNA"/>
</dbReference>
<reference evidence="1" key="1">
    <citation type="submission" date="2014-05" db="EMBL/GenBank/DDBJ databases">
        <authorList>
            <person name="Chronopoulou M."/>
        </authorList>
    </citation>
    <scope>NUCLEOTIDE SEQUENCE</scope>
    <source>
        <tissue evidence="1">Whole organism</tissue>
    </source>
</reference>
<protein>
    <submittedName>
        <fullName evidence="1">Uncharacterized protein</fullName>
    </submittedName>
</protein>
<proteinExistence type="predicted"/>
<feature type="non-terminal residue" evidence="1">
    <location>
        <position position="1"/>
    </location>
</feature>